<evidence type="ECO:0000259" key="2">
    <source>
        <dbReference type="Pfam" id="PF00156"/>
    </source>
</evidence>
<protein>
    <submittedName>
        <fullName evidence="3">Putative amidophosphoribosyltransferase</fullName>
    </submittedName>
</protein>
<comment type="similarity">
    <text evidence="1">Belongs to the ComF/GntX family.</text>
</comment>
<dbReference type="InterPro" id="IPR029057">
    <property type="entry name" value="PRTase-like"/>
</dbReference>
<dbReference type="PANTHER" id="PTHR47505:SF1">
    <property type="entry name" value="DNA UTILIZATION PROTEIN YHGH"/>
    <property type="match status" value="1"/>
</dbReference>
<dbReference type="Proteomes" id="UP000552045">
    <property type="component" value="Unassembled WGS sequence"/>
</dbReference>
<organism evidence="3 4">
    <name type="scientific">Microbacterium pseudoresistens</name>
    <dbReference type="NCBI Taxonomy" id="640634"/>
    <lineage>
        <taxon>Bacteria</taxon>
        <taxon>Bacillati</taxon>
        <taxon>Actinomycetota</taxon>
        <taxon>Actinomycetes</taxon>
        <taxon>Micrococcales</taxon>
        <taxon>Microbacteriaceae</taxon>
        <taxon>Microbacterium</taxon>
    </lineage>
</organism>
<gene>
    <name evidence="3" type="ORF">BKA02_002042</name>
</gene>
<sequence>MPNNQTVPHARAPSRASALRGLLGPLRDALREALEAATGAECAGCGAVGQGLCGACRSALAPRVHRVTTPAGRAVHAGAPFAGAMARAVRAVKEEGRTALIRDLGPAMADAVAAALAAGDGRGIRVPVALVPVPTSRAAFRRRGFRVPDLLCRRIGAVEPVLVAARRIADQRGLDRRARVRNVAGSMRARRPGAGRAVIVVDDVVTTGATMDEAVRALEAQGWCVIGCAATAATPRSHDASRR</sequence>
<feature type="domain" description="Phosphoribosyltransferase" evidence="2">
    <location>
        <begin position="188"/>
        <end position="238"/>
    </location>
</feature>
<keyword evidence="3" id="KW-0808">Transferase</keyword>
<dbReference type="InterPro" id="IPR051910">
    <property type="entry name" value="ComF/GntX_DNA_util-trans"/>
</dbReference>
<proteinExistence type="inferred from homology"/>
<dbReference type="Gene3D" id="3.40.50.2020">
    <property type="match status" value="1"/>
</dbReference>
<dbReference type="SUPFAM" id="SSF53271">
    <property type="entry name" value="PRTase-like"/>
    <property type="match status" value="1"/>
</dbReference>
<dbReference type="EMBL" id="JACCBH010000001">
    <property type="protein sequence ID" value="NYD54987.1"/>
    <property type="molecule type" value="Genomic_DNA"/>
</dbReference>
<dbReference type="InterPro" id="IPR000836">
    <property type="entry name" value="PRTase_dom"/>
</dbReference>
<name>A0A7Y9EW26_9MICO</name>
<dbReference type="RefSeq" id="WP_179433741.1">
    <property type="nucleotide sequence ID" value="NZ_BAABLC010000002.1"/>
</dbReference>
<dbReference type="Pfam" id="PF00156">
    <property type="entry name" value="Pribosyltran"/>
    <property type="match status" value="1"/>
</dbReference>
<dbReference type="GO" id="GO:0016757">
    <property type="term" value="F:glycosyltransferase activity"/>
    <property type="evidence" value="ECO:0007669"/>
    <property type="project" value="UniProtKB-KW"/>
</dbReference>
<keyword evidence="3" id="KW-0328">Glycosyltransferase</keyword>
<dbReference type="AlphaFoldDB" id="A0A7Y9EW26"/>
<comment type="caution">
    <text evidence="3">The sequence shown here is derived from an EMBL/GenBank/DDBJ whole genome shotgun (WGS) entry which is preliminary data.</text>
</comment>
<accession>A0A7Y9EW26</accession>
<evidence type="ECO:0000313" key="4">
    <source>
        <dbReference type="Proteomes" id="UP000552045"/>
    </source>
</evidence>
<evidence type="ECO:0000313" key="3">
    <source>
        <dbReference type="EMBL" id="NYD54987.1"/>
    </source>
</evidence>
<evidence type="ECO:0000256" key="1">
    <source>
        <dbReference type="ARBA" id="ARBA00008007"/>
    </source>
</evidence>
<reference evidence="3 4" key="1">
    <citation type="submission" date="2020-07" db="EMBL/GenBank/DDBJ databases">
        <title>Sequencing the genomes of 1000 actinobacteria strains.</title>
        <authorList>
            <person name="Klenk H.-P."/>
        </authorList>
    </citation>
    <scope>NUCLEOTIDE SEQUENCE [LARGE SCALE GENOMIC DNA]</scope>
    <source>
        <strain evidence="3 4">DSM 22185</strain>
    </source>
</reference>
<dbReference type="PANTHER" id="PTHR47505">
    <property type="entry name" value="DNA UTILIZATION PROTEIN YHGH"/>
    <property type="match status" value="1"/>
</dbReference>
<keyword evidence="4" id="KW-1185">Reference proteome</keyword>